<organism evidence="1 2">
    <name type="scientific">Aromia moschata</name>
    <dbReference type="NCBI Taxonomy" id="1265417"/>
    <lineage>
        <taxon>Eukaryota</taxon>
        <taxon>Metazoa</taxon>
        <taxon>Ecdysozoa</taxon>
        <taxon>Arthropoda</taxon>
        <taxon>Hexapoda</taxon>
        <taxon>Insecta</taxon>
        <taxon>Pterygota</taxon>
        <taxon>Neoptera</taxon>
        <taxon>Endopterygota</taxon>
        <taxon>Coleoptera</taxon>
        <taxon>Polyphaga</taxon>
        <taxon>Cucujiformia</taxon>
        <taxon>Chrysomeloidea</taxon>
        <taxon>Cerambycidae</taxon>
        <taxon>Cerambycinae</taxon>
        <taxon>Callichromatini</taxon>
        <taxon>Aromia</taxon>
    </lineage>
</organism>
<sequence length="115" mass="13161">MSTRSKKDEGVEELINRYNKRNTLRFTGCTERGAENIADLILDIINNNLNVSCDKYEIDAAFQIGKTNLTKQRYDLLQAAKKKLGKNRAWSTAGKIYVLDAESNKKRYVESLNEL</sequence>
<evidence type="ECO:0000313" key="1">
    <source>
        <dbReference type="EMBL" id="KAJ8947787.1"/>
    </source>
</evidence>
<dbReference type="EMBL" id="JAPWTK010000151">
    <property type="protein sequence ID" value="KAJ8947787.1"/>
    <property type="molecule type" value="Genomic_DNA"/>
</dbReference>
<proteinExistence type="predicted"/>
<accession>A0AAV8YAE4</accession>
<evidence type="ECO:0000313" key="2">
    <source>
        <dbReference type="Proteomes" id="UP001162162"/>
    </source>
</evidence>
<keyword evidence="2" id="KW-1185">Reference proteome</keyword>
<reference evidence="1" key="1">
    <citation type="journal article" date="2023" name="Insect Mol. Biol.">
        <title>Genome sequencing provides insights into the evolution of gene families encoding plant cell wall-degrading enzymes in longhorned beetles.</title>
        <authorList>
            <person name="Shin N.R."/>
            <person name="Okamura Y."/>
            <person name="Kirsch R."/>
            <person name="Pauchet Y."/>
        </authorList>
    </citation>
    <scope>NUCLEOTIDE SEQUENCE</scope>
    <source>
        <strain evidence="1">AMC_N1</strain>
    </source>
</reference>
<gene>
    <name evidence="1" type="ORF">NQ318_019459</name>
</gene>
<name>A0AAV8YAE4_9CUCU</name>
<dbReference type="Proteomes" id="UP001162162">
    <property type="component" value="Unassembled WGS sequence"/>
</dbReference>
<dbReference type="AlphaFoldDB" id="A0AAV8YAE4"/>
<comment type="caution">
    <text evidence="1">The sequence shown here is derived from an EMBL/GenBank/DDBJ whole genome shotgun (WGS) entry which is preliminary data.</text>
</comment>
<protein>
    <submittedName>
        <fullName evidence="1">Uncharacterized protein</fullName>
    </submittedName>
</protein>